<organism evidence="1 2">
    <name type="scientific">Trichonephila clavata</name>
    <name type="common">Joro spider</name>
    <name type="synonym">Nephila clavata</name>
    <dbReference type="NCBI Taxonomy" id="2740835"/>
    <lineage>
        <taxon>Eukaryota</taxon>
        <taxon>Metazoa</taxon>
        <taxon>Ecdysozoa</taxon>
        <taxon>Arthropoda</taxon>
        <taxon>Chelicerata</taxon>
        <taxon>Arachnida</taxon>
        <taxon>Araneae</taxon>
        <taxon>Araneomorphae</taxon>
        <taxon>Entelegynae</taxon>
        <taxon>Araneoidea</taxon>
        <taxon>Nephilidae</taxon>
        <taxon>Trichonephila</taxon>
    </lineage>
</organism>
<reference evidence="1" key="1">
    <citation type="submission" date="2020-07" db="EMBL/GenBank/DDBJ databases">
        <title>Multicomponent nature underlies the extraordinary mechanical properties of spider dragline silk.</title>
        <authorList>
            <person name="Kono N."/>
            <person name="Nakamura H."/>
            <person name="Mori M."/>
            <person name="Yoshida Y."/>
            <person name="Ohtoshi R."/>
            <person name="Malay A.D."/>
            <person name="Moran D.A.P."/>
            <person name="Tomita M."/>
            <person name="Numata K."/>
            <person name="Arakawa K."/>
        </authorList>
    </citation>
    <scope>NUCLEOTIDE SEQUENCE</scope>
</reference>
<protein>
    <submittedName>
        <fullName evidence="1">Uncharacterized protein</fullName>
    </submittedName>
</protein>
<proteinExistence type="predicted"/>
<dbReference type="OrthoDB" id="9950633at2759"/>
<dbReference type="EMBL" id="BMAO01009717">
    <property type="protein sequence ID" value="GFR32881.1"/>
    <property type="molecule type" value="Genomic_DNA"/>
</dbReference>
<dbReference type="Proteomes" id="UP000887116">
    <property type="component" value="Unassembled WGS sequence"/>
</dbReference>
<keyword evidence="2" id="KW-1185">Reference proteome</keyword>
<accession>A0A8X6HZC7</accession>
<comment type="caution">
    <text evidence="1">The sequence shown here is derived from an EMBL/GenBank/DDBJ whole genome shotgun (WGS) entry which is preliminary data.</text>
</comment>
<gene>
    <name evidence="1" type="ORF">TNCT_83141</name>
</gene>
<name>A0A8X6HZC7_TRICU</name>
<evidence type="ECO:0000313" key="2">
    <source>
        <dbReference type="Proteomes" id="UP000887116"/>
    </source>
</evidence>
<evidence type="ECO:0000313" key="1">
    <source>
        <dbReference type="EMBL" id="GFR32881.1"/>
    </source>
</evidence>
<dbReference type="AlphaFoldDB" id="A0A8X6HZC7"/>
<sequence>MEKTAFEGESVLYLKRKEELSCMFPKLRHSPLKLRHSPLKLRHSPLKLRHSPLKLRHSPLKLRYSPLTASSISRKPPLFSHQHPALHTNITVLRGNDHQGKVHNFKKVAVLLDFGSYVNYNSQTSL</sequence>